<evidence type="ECO:0000313" key="2">
    <source>
        <dbReference type="EMBL" id="MFC0676744.1"/>
    </source>
</evidence>
<comment type="caution">
    <text evidence="2">The sequence shown here is derived from an EMBL/GenBank/DDBJ whole genome shotgun (WGS) entry which is preliminary data.</text>
</comment>
<name>A0ABV6RID5_9GAMM</name>
<dbReference type="EMBL" id="JBHLTG010000001">
    <property type="protein sequence ID" value="MFC0676744.1"/>
    <property type="molecule type" value="Genomic_DNA"/>
</dbReference>
<gene>
    <name evidence="2" type="ORF">ACFFGH_02605</name>
</gene>
<dbReference type="Proteomes" id="UP001589896">
    <property type="component" value="Unassembled WGS sequence"/>
</dbReference>
<feature type="compositionally biased region" description="Basic and acidic residues" evidence="1">
    <location>
        <begin position="118"/>
        <end position="128"/>
    </location>
</feature>
<reference evidence="2 3" key="1">
    <citation type="submission" date="2024-09" db="EMBL/GenBank/DDBJ databases">
        <authorList>
            <person name="Sun Q."/>
            <person name="Mori K."/>
        </authorList>
    </citation>
    <scope>NUCLEOTIDE SEQUENCE [LARGE SCALE GENOMIC DNA]</scope>
    <source>
        <strain evidence="2 3">KCTC 23076</strain>
    </source>
</reference>
<proteinExistence type="predicted"/>
<keyword evidence="3" id="KW-1185">Reference proteome</keyword>
<dbReference type="RefSeq" id="WP_386664549.1">
    <property type="nucleotide sequence ID" value="NZ_JBHLTG010000001.1"/>
</dbReference>
<feature type="compositionally biased region" description="Basic residues" evidence="1">
    <location>
        <begin position="100"/>
        <end position="115"/>
    </location>
</feature>
<sequence>MQTTPESRGPSESRGGPETRGPSEFAEAARIADLRLEQWYEARRLKLPLEVQAEFTSMAFEAIARDRTRDPEAVMDDLIDELDQRLGRIQSSQRSDGRASRRARPSLLQRLRRPFARTQDDDGRSRRH</sequence>
<accession>A0ABV6RID5</accession>
<evidence type="ECO:0000313" key="3">
    <source>
        <dbReference type="Proteomes" id="UP001589896"/>
    </source>
</evidence>
<feature type="region of interest" description="Disordered" evidence="1">
    <location>
        <begin position="86"/>
        <end position="128"/>
    </location>
</feature>
<evidence type="ECO:0000256" key="1">
    <source>
        <dbReference type="SAM" id="MobiDB-lite"/>
    </source>
</evidence>
<protein>
    <submittedName>
        <fullName evidence="2">Uncharacterized protein</fullName>
    </submittedName>
</protein>
<organism evidence="2 3">
    <name type="scientific">Lysobacter korlensis</name>
    <dbReference type="NCBI Taxonomy" id="553636"/>
    <lineage>
        <taxon>Bacteria</taxon>
        <taxon>Pseudomonadati</taxon>
        <taxon>Pseudomonadota</taxon>
        <taxon>Gammaproteobacteria</taxon>
        <taxon>Lysobacterales</taxon>
        <taxon>Lysobacteraceae</taxon>
        <taxon>Lysobacter</taxon>
    </lineage>
</organism>
<feature type="region of interest" description="Disordered" evidence="1">
    <location>
        <begin position="1"/>
        <end position="24"/>
    </location>
</feature>